<dbReference type="EMBL" id="JAADJZ010000001">
    <property type="protein sequence ID" value="KAF2878519.1"/>
    <property type="molecule type" value="Genomic_DNA"/>
</dbReference>
<feature type="compositionally biased region" description="Polar residues" evidence="1">
    <location>
        <begin position="28"/>
        <end position="37"/>
    </location>
</feature>
<sequence>MPFWKEKSDHSHDSGRPSNDSGVPPLPQYTQSAHQAPPTRFQTRFASLSLHQENRVRFLHFPQQVINLCRDAIRATWPKGIDSEQDYAGAWEIKTNGHPWGGFRDQSESSRVVCAMLKTLHEQGRVMTLTTDVTKKEFDKDTLVFRHQAPAPAPCDWFSVAFSKYDRLTLQDAPHEVHRLLIDRLQQSNGYKVEKHGEEAPGIYELNLNGNPWVGEGKDTVRVRELVLTLIETLDSEGWTVYASMSQKTAANGTDNDTWYCCRPKGWTGAPVYHN</sequence>
<dbReference type="AlphaFoldDB" id="A0A7C8MIV2"/>
<dbReference type="PANTHER" id="PTHR38696">
    <property type="entry name" value="MEDIATOR OF RNA POLYMERASE II TRANSCRIPTION SUBUNIT 13"/>
    <property type="match status" value="1"/>
</dbReference>
<evidence type="ECO:0000256" key="1">
    <source>
        <dbReference type="SAM" id="MobiDB-lite"/>
    </source>
</evidence>
<dbReference type="PANTHER" id="PTHR38696:SF1">
    <property type="entry name" value="MEDIATOR OF RNA POLYMERASE II TRANSCRIPTION SUBUNIT 13"/>
    <property type="match status" value="1"/>
</dbReference>
<gene>
    <name evidence="2" type="ORF">BDV95DRAFT_624938</name>
</gene>
<keyword evidence="3" id="KW-1185">Reference proteome</keyword>
<organism evidence="2 3">
    <name type="scientific">Massariosphaeria phaeospora</name>
    <dbReference type="NCBI Taxonomy" id="100035"/>
    <lineage>
        <taxon>Eukaryota</taxon>
        <taxon>Fungi</taxon>
        <taxon>Dikarya</taxon>
        <taxon>Ascomycota</taxon>
        <taxon>Pezizomycotina</taxon>
        <taxon>Dothideomycetes</taxon>
        <taxon>Pleosporomycetidae</taxon>
        <taxon>Pleosporales</taxon>
        <taxon>Pleosporales incertae sedis</taxon>
        <taxon>Massariosphaeria</taxon>
    </lineage>
</organism>
<feature type="region of interest" description="Disordered" evidence="1">
    <location>
        <begin position="1"/>
        <end position="37"/>
    </location>
</feature>
<evidence type="ECO:0000313" key="2">
    <source>
        <dbReference type="EMBL" id="KAF2878519.1"/>
    </source>
</evidence>
<protein>
    <submittedName>
        <fullName evidence="2">Uncharacterized protein</fullName>
    </submittedName>
</protein>
<feature type="compositionally biased region" description="Basic and acidic residues" evidence="1">
    <location>
        <begin position="1"/>
        <end position="15"/>
    </location>
</feature>
<dbReference type="Proteomes" id="UP000481861">
    <property type="component" value="Unassembled WGS sequence"/>
</dbReference>
<comment type="caution">
    <text evidence="2">The sequence shown here is derived from an EMBL/GenBank/DDBJ whole genome shotgun (WGS) entry which is preliminary data.</text>
</comment>
<accession>A0A7C8MIV2</accession>
<dbReference type="OrthoDB" id="58379at2759"/>
<proteinExistence type="predicted"/>
<evidence type="ECO:0000313" key="3">
    <source>
        <dbReference type="Proteomes" id="UP000481861"/>
    </source>
</evidence>
<reference evidence="2 3" key="1">
    <citation type="submission" date="2020-01" db="EMBL/GenBank/DDBJ databases">
        <authorList>
            <consortium name="DOE Joint Genome Institute"/>
            <person name="Haridas S."/>
            <person name="Albert R."/>
            <person name="Binder M."/>
            <person name="Bloem J."/>
            <person name="Labutti K."/>
            <person name="Salamov A."/>
            <person name="Andreopoulos B."/>
            <person name="Baker S.E."/>
            <person name="Barry K."/>
            <person name="Bills G."/>
            <person name="Bluhm B.H."/>
            <person name="Cannon C."/>
            <person name="Castanera R."/>
            <person name="Culley D.E."/>
            <person name="Daum C."/>
            <person name="Ezra D."/>
            <person name="Gonzalez J.B."/>
            <person name="Henrissat B."/>
            <person name="Kuo A."/>
            <person name="Liang C."/>
            <person name="Lipzen A."/>
            <person name="Lutzoni F."/>
            <person name="Magnuson J."/>
            <person name="Mondo S."/>
            <person name="Nolan M."/>
            <person name="Ohm R."/>
            <person name="Pangilinan J."/>
            <person name="Park H.-J.H."/>
            <person name="Ramirez L."/>
            <person name="Alfaro M."/>
            <person name="Sun H."/>
            <person name="Tritt A."/>
            <person name="Yoshinaga Y."/>
            <person name="Zwiers L.-H.L."/>
            <person name="Turgeon B.G."/>
            <person name="Goodwin S.B."/>
            <person name="Spatafora J.W."/>
            <person name="Crous P.W."/>
            <person name="Grigoriev I.V."/>
        </authorList>
    </citation>
    <scope>NUCLEOTIDE SEQUENCE [LARGE SCALE GENOMIC DNA]</scope>
    <source>
        <strain evidence="2 3">CBS 611.86</strain>
    </source>
</reference>
<name>A0A7C8MIV2_9PLEO</name>